<dbReference type="OrthoDB" id="10643886at2759"/>
<dbReference type="EMBL" id="JANKHO010002011">
    <property type="protein sequence ID" value="KAJ3495634.1"/>
    <property type="molecule type" value="Genomic_DNA"/>
</dbReference>
<organism evidence="1 2">
    <name type="scientific">Agrocybe chaxingu</name>
    <dbReference type="NCBI Taxonomy" id="84603"/>
    <lineage>
        <taxon>Eukaryota</taxon>
        <taxon>Fungi</taxon>
        <taxon>Dikarya</taxon>
        <taxon>Basidiomycota</taxon>
        <taxon>Agaricomycotina</taxon>
        <taxon>Agaricomycetes</taxon>
        <taxon>Agaricomycetidae</taxon>
        <taxon>Agaricales</taxon>
        <taxon>Agaricineae</taxon>
        <taxon>Strophariaceae</taxon>
        <taxon>Agrocybe</taxon>
    </lineage>
</organism>
<gene>
    <name evidence="1" type="ORF">NLJ89_g10597</name>
</gene>
<comment type="caution">
    <text evidence="1">The sequence shown here is derived from an EMBL/GenBank/DDBJ whole genome shotgun (WGS) entry which is preliminary data.</text>
</comment>
<accession>A0A9W8JQY9</accession>
<evidence type="ECO:0000313" key="2">
    <source>
        <dbReference type="Proteomes" id="UP001148786"/>
    </source>
</evidence>
<sequence>MPYNPSRLFTTLCKPWPHHRLGTAVPGSFSRVFQRPNGDFSIINAHGFIYTITASQLNEILSFAADLNGTKHDEAKKNLLVEPIGYREVVNALNADEELERGLPTINGDGSVNYTEWNHGCYSLKVDKAIKMESGIETQDLFDSKKGY</sequence>
<proteinExistence type="predicted"/>
<evidence type="ECO:0000313" key="1">
    <source>
        <dbReference type="EMBL" id="KAJ3495634.1"/>
    </source>
</evidence>
<dbReference type="Proteomes" id="UP001148786">
    <property type="component" value="Unassembled WGS sequence"/>
</dbReference>
<dbReference type="AlphaFoldDB" id="A0A9W8JQY9"/>
<name>A0A9W8JQY9_9AGAR</name>
<keyword evidence="2" id="KW-1185">Reference proteome</keyword>
<reference evidence="1" key="1">
    <citation type="submission" date="2022-07" db="EMBL/GenBank/DDBJ databases">
        <title>Genome Sequence of Agrocybe chaxingu.</title>
        <authorList>
            <person name="Buettner E."/>
        </authorList>
    </citation>
    <scope>NUCLEOTIDE SEQUENCE</scope>
    <source>
        <strain evidence="1">MP-N11</strain>
    </source>
</reference>
<protein>
    <submittedName>
        <fullName evidence="1">Uncharacterized protein</fullName>
    </submittedName>
</protein>